<feature type="domain" description="ATPase AAA-type core" evidence="2">
    <location>
        <begin position="71"/>
        <end position="135"/>
    </location>
</feature>
<dbReference type="InterPro" id="IPR003959">
    <property type="entry name" value="ATPase_AAA_core"/>
</dbReference>
<feature type="region of interest" description="Disordered" evidence="1">
    <location>
        <begin position="139"/>
        <end position="165"/>
    </location>
</feature>
<name>A0AAV0JIG6_9ROSI</name>
<proteinExistence type="predicted"/>
<evidence type="ECO:0000259" key="2">
    <source>
        <dbReference type="Pfam" id="PF00004"/>
    </source>
</evidence>
<dbReference type="InterPro" id="IPR050747">
    <property type="entry name" value="Mitochondrial_chaperone_BCS1"/>
</dbReference>
<dbReference type="AlphaFoldDB" id="A0AAV0JIG6"/>
<reference evidence="3" key="1">
    <citation type="submission" date="2022-08" db="EMBL/GenBank/DDBJ databases">
        <authorList>
            <person name="Gutierrez-Valencia J."/>
        </authorList>
    </citation>
    <scope>NUCLEOTIDE SEQUENCE</scope>
</reference>
<keyword evidence="4" id="KW-1185">Reference proteome</keyword>
<organism evidence="3 4">
    <name type="scientific">Linum tenue</name>
    <dbReference type="NCBI Taxonomy" id="586396"/>
    <lineage>
        <taxon>Eukaryota</taxon>
        <taxon>Viridiplantae</taxon>
        <taxon>Streptophyta</taxon>
        <taxon>Embryophyta</taxon>
        <taxon>Tracheophyta</taxon>
        <taxon>Spermatophyta</taxon>
        <taxon>Magnoliopsida</taxon>
        <taxon>eudicotyledons</taxon>
        <taxon>Gunneridae</taxon>
        <taxon>Pentapetalae</taxon>
        <taxon>rosids</taxon>
        <taxon>fabids</taxon>
        <taxon>Malpighiales</taxon>
        <taxon>Linaceae</taxon>
        <taxon>Linum</taxon>
    </lineage>
</organism>
<dbReference type="Pfam" id="PF00004">
    <property type="entry name" value="AAA"/>
    <property type="match status" value="1"/>
</dbReference>
<dbReference type="PANTHER" id="PTHR23070">
    <property type="entry name" value="BCS1 AAA-TYPE ATPASE"/>
    <property type="match status" value="1"/>
</dbReference>
<dbReference type="EMBL" id="CAMGYJ010000005">
    <property type="protein sequence ID" value="CAI0408780.1"/>
    <property type="molecule type" value="Genomic_DNA"/>
</dbReference>
<comment type="caution">
    <text evidence="3">The sequence shown here is derived from an EMBL/GenBank/DDBJ whole genome shotgun (WGS) entry which is preliminary data.</text>
</comment>
<dbReference type="GO" id="GO:0016887">
    <property type="term" value="F:ATP hydrolysis activity"/>
    <property type="evidence" value="ECO:0007669"/>
    <property type="project" value="InterPro"/>
</dbReference>
<feature type="compositionally biased region" description="Basic and acidic residues" evidence="1">
    <location>
        <begin position="139"/>
        <end position="158"/>
    </location>
</feature>
<dbReference type="Proteomes" id="UP001154282">
    <property type="component" value="Unassembled WGS sequence"/>
</dbReference>
<dbReference type="Gene3D" id="3.40.50.300">
    <property type="entry name" value="P-loop containing nucleotide triphosphate hydrolases"/>
    <property type="match status" value="1"/>
</dbReference>
<sequence>MSQQLQLFTWSSSGSHYGGSSWTSMDSRHPMTFDTIALEGKMKQGIVDDLDRFVARREFYKRVGKAWKRGYLLYGPPGTGKSSVVSALSNHLKFNLYVVELANFGSDYELRHALLSIANKSIVVFEDIDCCPELHARSESTKASDESSDDNTRNDGSHHHLKRKSPGKLTLSTLLNCIDGLWTYGRATEKRGSLCSLRTTKMFWTRR</sequence>
<dbReference type="SUPFAM" id="SSF52540">
    <property type="entry name" value="P-loop containing nucleoside triphosphate hydrolases"/>
    <property type="match status" value="1"/>
</dbReference>
<gene>
    <name evidence="3" type="ORF">LITE_LOCUS14108</name>
</gene>
<accession>A0AAV0JIG6</accession>
<evidence type="ECO:0000256" key="1">
    <source>
        <dbReference type="SAM" id="MobiDB-lite"/>
    </source>
</evidence>
<dbReference type="GO" id="GO:0005524">
    <property type="term" value="F:ATP binding"/>
    <property type="evidence" value="ECO:0007669"/>
    <property type="project" value="InterPro"/>
</dbReference>
<dbReference type="InterPro" id="IPR027417">
    <property type="entry name" value="P-loop_NTPase"/>
</dbReference>
<evidence type="ECO:0000313" key="4">
    <source>
        <dbReference type="Proteomes" id="UP001154282"/>
    </source>
</evidence>
<protein>
    <recommendedName>
        <fullName evidence="2">ATPase AAA-type core domain-containing protein</fullName>
    </recommendedName>
</protein>
<evidence type="ECO:0000313" key="3">
    <source>
        <dbReference type="EMBL" id="CAI0408780.1"/>
    </source>
</evidence>